<comment type="similarity">
    <text evidence="2">Belongs to the PNP/MTAP phosphorylase family.</text>
</comment>
<evidence type="ECO:0000256" key="2">
    <source>
        <dbReference type="ARBA" id="ARBA00006751"/>
    </source>
</evidence>
<feature type="binding site" evidence="7">
    <location>
        <position position="185"/>
    </location>
    <ligand>
        <name>phosphate</name>
        <dbReference type="ChEBI" id="CHEBI:43474"/>
    </ligand>
</feature>
<dbReference type="UniPathway" id="UPA00606"/>
<keyword evidence="5" id="KW-0808">Transferase</keyword>
<comment type="pathway">
    <text evidence="1">Purine metabolism; purine nucleoside salvage.</text>
</comment>
<feature type="domain" description="Nucleoside phosphorylase" evidence="8">
    <location>
        <begin position="5"/>
        <end position="238"/>
    </location>
</feature>
<comment type="caution">
    <text evidence="9">The sequence shown here is derived from an EMBL/GenBank/DDBJ whole genome shotgun (WGS) entry which is preliminary data.</text>
</comment>
<keyword evidence="4" id="KW-0328">Glycosyltransferase</keyword>
<organism evidence="9 10">
    <name type="scientific">Candidatus Roizmanbacteria bacterium RIFCSPLOWO2_01_FULL_37_16</name>
    <dbReference type="NCBI Taxonomy" id="1802058"/>
    <lineage>
        <taxon>Bacteria</taxon>
        <taxon>Candidatus Roizmaniibacteriota</taxon>
    </lineage>
</organism>
<evidence type="ECO:0000256" key="5">
    <source>
        <dbReference type="ARBA" id="ARBA00022679"/>
    </source>
</evidence>
<dbReference type="SUPFAM" id="SSF53167">
    <property type="entry name" value="Purine and uridine phosphorylases"/>
    <property type="match status" value="1"/>
</dbReference>
<dbReference type="GO" id="GO:0009116">
    <property type="term" value="P:nucleoside metabolic process"/>
    <property type="evidence" value="ECO:0007669"/>
    <property type="project" value="InterPro"/>
</dbReference>
<evidence type="ECO:0000313" key="9">
    <source>
        <dbReference type="EMBL" id="OGK44150.1"/>
    </source>
</evidence>
<sequence length="241" mass="26364">MNSAIGLILGSGWGGIIDQVKNKKEKDFKSVFGHKTSVKGHAGKVITGSLLTNKVIVLSGRFHTYEGYSSYEATKTIRYLHEQGVKKIIITSAVGALNPKFQVGDLVILSDIISIFCQSPLTGSQFQNLSQPFSGNLIELALKAAGQSGLTSQKGVYVYMRGPHFESYSDKMALRFLGADVVGMSTVPEVIMANHLKMEVLGLSLVTNLALVKHQHQEVLQAVKNQEKKLKNFFLNLINLL</sequence>
<dbReference type="CDD" id="cd09009">
    <property type="entry name" value="PNP-EcPNPII_like"/>
    <property type="match status" value="1"/>
</dbReference>
<dbReference type="AlphaFoldDB" id="A0A1F7ILJ0"/>
<feature type="binding site" evidence="7">
    <location>
        <position position="93"/>
    </location>
    <ligand>
        <name>phosphate</name>
        <dbReference type="ChEBI" id="CHEBI:43474"/>
    </ligand>
</feature>
<reference evidence="9 10" key="1">
    <citation type="journal article" date="2016" name="Nat. Commun.">
        <title>Thousands of microbial genomes shed light on interconnected biogeochemical processes in an aquifer system.</title>
        <authorList>
            <person name="Anantharaman K."/>
            <person name="Brown C.T."/>
            <person name="Hug L.A."/>
            <person name="Sharon I."/>
            <person name="Castelle C.J."/>
            <person name="Probst A.J."/>
            <person name="Thomas B.C."/>
            <person name="Singh A."/>
            <person name="Wilkins M.J."/>
            <person name="Karaoz U."/>
            <person name="Brodie E.L."/>
            <person name="Williams K.H."/>
            <person name="Hubbard S.S."/>
            <person name="Banfield J.F."/>
        </authorList>
    </citation>
    <scope>NUCLEOTIDE SEQUENCE [LARGE SCALE GENOMIC DNA]</scope>
</reference>
<dbReference type="GO" id="GO:0004731">
    <property type="term" value="F:purine-nucleoside phosphorylase activity"/>
    <property type="evidence" value="ECO:0007669"/>
    <property type="project" value="UniProtKB-EC"/>
</dbReference>
<dbReference type="NCBIfam" id="TIGR01697">
    <property type="entry name" value="PNPH-PUNA-XAPA"/>
    <property type="match status" value="1"/>
</dbReference>
<dbReference type="PIRSF" id="PIRSF000477">
    <property type="entry name" value="PurNPase"/>
    <property type="match status" value="1"/>
</dbReference>
<dbReference type="NCBIfam" id="NF006054">
    <property type="entry name" value="PRK08202.1"/>
    <property type="match status" value="1"/>
</dbReference>
<dbReference type="PANTHER" id="PTHR11904">
    <property type="entry name" value="METHYLTHIOADENOSINE/PURINE NUCLEOSIDE PHOSPHORYLASE"/>
    <property type="match status" value="1"/>
</dbReference>
<feature type="binding site" evidence="7">
    <location>
        <position position="208"/>
    </location>
    <ligand>
        <name>a purine D-ribonucleoside</name>
        <dbReference type="ChEBI" id="CHEBI:142355"/>
    </ligand>
</feature>
<dbReference type="PANTHER" id="PTHR11904:SF9">
    <property type="entry name" value="PURINE NUCLEOSIDE PHOSPHORYLASE-RELATED"/>
    <property type="match status" value="1"/>
</dbReference>
<evidence type="ECO:0000256" key="7">
    <source>
        <dbReference type="PIRSR" id="PIRSR000477-2"/>
    </source>
</evidence>
<dbReference type="InterPro" id="IPR000845">
    <property type="entry name" value="Nucleoside_phosphorylase_d"/>
</dbReference>
<dbReference type="GO" id="GO:0005737">
    <property type="term" value="C:cytoplasm"/>
    <property type="evidence" value="ECO:0007669"/>
    <property type="project" value="TreeGrafter"/>
</dbReference>
<protein>
    <recommendedName>
        <fullName evidence="3">purine-nucleoside phosphorylase</fullName>
        <ecNumber evidence="3">2.4.2.1</ecNumber>
    </recommendedName>
    <alternativeName>
        <fullName evidence="6">Inosine-guanosine phosphorylase</fullName>
    </alternativeName>
</protein>
<feature type="binding site" evidence="7">
    <location>
        <position position="41"/>
    </location>
    <ligand>
        <name>phosphate</name>
        <dbReference type="ChEBI" id="CHEBI:43474"/>
    </ligand>
</feature>
<gene>
    <name evidence="9" type="ORF">A3B40_04720</name>
</gene>
<dbReference type="Pfam" id="PF01048">
    <property type="entry name" value="PNP_UDP_1"/>
    <property type="match status" value="1"/>
</dbReference>
<evidence type="ECO:0000259" key="8">
    <source>
        <dbReference type="Pfam" id="PF01048"/>
    </source>
</evidence>
<feature type="binding site" evidence="7">
    <location>
        <position position="11"/>
    </location>
    <ligand>
        <name>phosphate</name>
        <dbReference type="ChEBI" id="CHEBI:43474"/>
    </ligand>
</feature>
<evidence type="ECO:0000256" key="1">
    <source>
        <dbReference type="ARBA" id="ARBA00005058"/>
    </source>
</evidence>
<proteinExistence type="inferred from homology"/>
<evidence type="ECO:0000256" key="3">
    <source>
        <dbReference type="ARBA" id="ARBA00011886"/>
    </source>
</evidence>
<evidence type="ECO:0000256" key="6">
    <source>
        <dbReference type="ARBA" id="ARBA00031036"/>
    </source>
</evidence>
<dbReference type="EMBL" id="MGAI01000034">
    <property type="protein sequence ID" value="OGK44150.1"/>
    <property type="molecule type" value="Genomic_DNA"/>
</dbReference>
<evidence type="ECO:0000256" key="4">
    <source>
        <dbReference type="ARBA" id="ARBA00022676"/>
    </source>
</evidence>
<name>A0A1F7ILJ0_9BACT</name>
<evidence type="ECO:0000313" key="10">
    <source>
        <dbReference type="Proteomes" id="UP000178040"/>
    </source>
</evidence>
<accession>A0A1F7ILJ0</accession>
<dbReference type="InterPro" id="IPR035994">
    <property type="entry name" value="Nucleoside_phosphorylase_sf"/>
</dbReference>
<feature type="binding site" evidence="7">
    <location>
        <position position="166"/>
    </location>
    <ligand>
        <name>a purine D-ribonucleoside</name>
        <dbReference type="ChEBI" id="CHEBI:142355"/>
    </ligand>
</feature>
<dbReference type="Proteomes" id="UP000178040">
    <property type="component" value="Unassembled WGS sequence"/>
</dbReference>
<feature type="binding site" evidence="7">
    <location>
        <begin position="61"/>
        <end position="63"/>
    </location>
    <ligand>
        <name>phosphate</name>
        <dbReference type="ChEBI" id="CHEBI:43474"/>
    </ligand>
</feature>
<dbReference type="EC" id="2.4.2.1" evidence="3"/>
<dbReference type="Gene3D" id="3.40.50.1580">
    <property type="entry name" value="Nucleoside phosphorylase domain"/>
    <property type="match status" value="1"/>
</dbReference>
<dbReference type="InterPro" id="IPR011268">
    <property type="entry name" value="Purine_phosphorylase"/>
</dbReference>